<dbReference type="PANTHER" id="PTHR43742:SF10">
    <property type="entry name" value="TRIMETHYLAMINE-N-OXIDE REDUCTASE 2"/>
    <property type="match status" value="1"/>
</dbReference>
<evidence type="ECO:0000256" key="3">
    <source>
        <dbReference type="ARBA" id="ARBA00022505"/>
    </source>
</evidence>
<dbReference type="PANTHER" id="PTHR43742">
    <property type="entry name" value="TRIMETHYLAMINE-N-OXIDE REDUCTASE"/>
    <property type="match status" value="1"/>
</dbReference>
<proteinExistence type="inferred from homology"/>
<comment type="cofactor">
    <cofactor evidence="1">
        <name>Mo-bis(molybdopterin guanine dinucleotide)</name>
        <dbReference type="ChEBI" id="CHEBI:60539"/>
    </cofactor>
</comment>
<reference evidence="10 11" key="1">
    <citation type="journal article" date="2017" name="Antonie Van Leeuwenhoek">
        <title>Phylogenomic resolution of the bacterial genus Pantoea and its relationship with Erwinia and Tatumella.</title>
        <authorList>
            <person name="Palmer M."/>
            <person name="Steenkamp E.T."/>
            <person name="Coetzee M.P."/>
            <person name="Chan W.Y."/>
            <person name="van Zyl E."/>
            <person name="De Maayer P."/>
            <person name="Coutinho T.A."/>
            <person name="Blom J."/>
            <person name="Smits T.H."/>
            <person name="Duffy B."/>
            <person name="Venter S.N."/>
        </authorList>
    </citation>
    <scope>NUCLEOTIDE SEQUENCE [LARGE SCALE GENOMIC DNA]</scope>
    <source>
        <strain evidence="10 11">LMG 2657</strain>
    </source>
</reference>
<dbReference type="InterPro" id="IPR009010">
    <property type="entry name" value="Asp_de-COase-like_dom_sf"/>
</dbReference>
<evidence type="ECO:0000313" key="10">
    <source>
        <dbReference type="EMBL" id="ORM89598.1"/>
    </source>
</evidence>
<dbReference type="RefSeq" id="WP_084879316.1">
    <property type="nucleotide sequence ID" value="NZ_JAGGMY010000005.1"/>
</dbReference>
<evidence type="ECO:0000256" key="2">
    <source>
        <dbReference type="ARBA" id="ARBA00010312"/>
    </source>
</evidence>
<dbReference type="GO" id="GO:0009061">
    <property type="term" value="P:anaerobic respiration"/>
    <property type="evidence" value="ECO:0007669"/>
    <property type="project" value="TreeGrafter"/>
</dbReference>
<dbReference type="Pfam" id="PF01568">
    <property type="entry name" value="Molydop_binding"/>
    <property type="match status" value="1"/>
</dbReference>
<dbReference type="Pfam" id="PF00384">
    <property type="entry name" value="Molybdopterin"/>
    <property type="match status" value="1"/>
</dbReference>
<dbReference type="Pfam" id="PF18364">
    <property type="entry name" value="Molybdopterin_N"/>
    <property type="match status" value="1"/>
</dbReference>
<dbReference type="InterPro" id="IPR041460">
    <property type="entry name" value="Molybdopterin_N"/>
</dbReference>
<evidence type="ECO:0000256" key="1">
    <source>
        <dbReference type="ARBA" id="ARBA00001942"/>
    </source>
</evidence>
<dbReference type="Gene3D" id="2.40.40.20">
    <property type="match status" value="1"/>
</dbReference>
<dbReference type="SUPFAM" id="SSF53706">
    <property type="entry name" value="Formate dehydrogenase/DMSO reductase, domains 1-3"/>
    <property type="match status" value="1"/>
</dbReference>
<evidence type="ECO:0000259" key="8">
    <source>
        <dbReference type="Pfam" id="PF01568"/>
    </source>
</evidence>
<dbReference type="GO" id="GO:0009055">
    <property type="term" value="F:electron transfer activity"/>
    <property type="evidence" value="ECO:0007669"/>
    <property type="project" value="TreeGrafter"/>
</dbReference>
<dbReference type="InterPro" id="IPR006656">
    <property type="entry name" value="Mopterin_OxRdtase"/>
</dbReference>
<keyword evidence="11" id="KW-1185">Reference proteome</keyword>
<keyword evidence="6" id="KW-0560">Oxidoreductase</keyword>
<keyword evidence="4" id="KW-0479">Metal-binding</keyword>
<dbReference type="Gene3D" id="3.40.228.10">
    <property type="entry name" value="Dimethylsulfoxide Reductase, domain 2"/>
    <property type="match status" value="1"/>
</dbReference>
<dbReference type="GO" id="GO:0016491">
    <property type="term" value="F:oxidoreductase activity"/>
    <property type="evidence" value="ECO:0007669"/>
    <property type="project" value="UniProtKB-KW"/>
</dbReference>
<dbReference type="AlphaFoldDB" id="A0A1X1EKW2"/>
<feature type="domain" description="Molybdopterin dinucleotide-binding" evidence="8">
    <location>
        <begin position="624"/>
        <end position="741"/>
    </location>
</feature>
<dbReference type="Gene3D" id="3.40.50.740">
    <property type="match status" value="1"/>
</dbReference>
<dbReference type="InterPro" id="IPR006655">
    <property type="entry name" value="Mopterin_OxRdtase_prok_CS"/>
</dbReference>
<feature type="domain" description="Molybdopterin oxidoreductase" evidence="7">
    <location>
        <begin position="55"/>
        <end position="509"/>
    </location>
</feature>
<dbReference type="InterPro" id="IPR041954">
    <property type="entry name" value="CT_DMSOR/BSOR/TMAOR"/>
</dbReference>
<dbReference type="PROSITE" id="PS00932">
    <property type="entry name" value="MOLYBDOPTERIN_PROK_3"/>
    <property type="match status" value="1"/>
</dbReference>
<evidence type="ECO:0000256" key="6">
    <source>
        <dbReference type="ARBA" id="ARBA00023002"/>
    </source>
</evidence>
<dbReference type="STRING" id="55209.HA50_23590"/>
<evidence type="ECO:0000313" key="11">
    <source>
        <dbReference type="Proteomes" id="UP000193749"/>
    </source>
</evidence>
<dbReference type="SUPFAM" id="SSF50692">
    <property type="entry name" value="ADC-like"/>
    <property type="match status" value="1"/>
</dbReference>
<dbReference type="GO" id="GO:0030151">
    <property type="term" value="F:molybdenum ion binding"/>
    <property type="evidence" value="ECO:0007669"/>
    <property type="project" value="TreeGrafter"/>
</dbReference>
<dbReference type="Gene3D" id="3.90.55.10">
    <property type="entry name" value="Dimethylsulfoxide Reductase, domain 3"/>
    <property type="match status" value="1"/>
</dbReference>
<dbReference type="OrthoDB" id="9815647at2"/>
<dbReference type="CDD" id="cd02793">
    <property type="entry name" value="MopB_CT_DMSOR-BSOR-TMAOR"/>
    <property type="match status" value="1"/>
</dbReference>
<dbReference type="PROSITE" id="PS00490">
    <property type="entry name" value="MOLYBDOPTERIN_PROK_2"/>
    <property type="match status" value="1"/>
</dbReference>
<sequence>MSQSSTRSVLTSTHWGIYQLQIENATIVGVQPWAEDPEPSAIGESLPEAVDGPVRIARPLIRRGWLDKTSRDRQPRGRDEFIEVSWDEALGLVAGELDRVRRQYGNRAIYAGSYGWASAGRFHHAQSQIHRFLNLAGGYTGSENTYSSAAGEVVLPYIIGNQRGLVSHYTTWEQIANHSGLVLTFGGLPGRNSQIQGGGVGRHNHQQALQQAAEQGVQFINISPCRQDMPEQMACDWLPIRPNTDTALMLALCSELIRQQRHDMAFIQRYTVGFDQVLAYLQGQDDGITRDAAWAAQICDVPQAKIIELAELIATKRTMIMVNWAIQRAEYGEQPYWAAVTLAAMLGDIGLPGGGFGFGYACLNGVGQDELGYRWPSLPQGKNPVEDSIPVARLADMLLSPHAEYAFNGKTLRYPDIRLVYWAGGNPFHHHQDLNRLVEAWQQPETIIVQEPFWTATARHADIVLPVTTSFERNDLALVNRDNTVVAMKQAIPPFRQARDDYHIFQGLARLMGFEASFTEGKTAEDWVAELYEQSRSRNPQLPPFTQFWQQEVTTFPLAESHFNVLAEFRADPLAHPLRTPSGRIELFSQQVADFGYAQCPGHAVWLAPDEWLGSDLARHYPIHLLSPQPADKLHSQYDHGKHSRDGKIGGRNRLLMNAADADARGIGEGDIVRIYNARGQCLAGVRLTESLIPGVAQLPTGAWFDPIYLDDGCLDKHGNPNVLTQDKGSSPLAQGPSCNSLLVEIESYAGTAPPVTAFTPPDIYYQTE</sequence>
<dbReference type="EMBL" id="MLJI01000002">
    <property type="protein sequence ID" value="ORM89598.1"/>
    <property type="molecule type" value="Genomic_DNA"/>
</dbReference>
<keyword evidence="5" id="KW-0574">Periplasm</keyword>
<dbReference type="Proteomes" id="UP000193749">
    <property type="component" value="Unassembled WGS sequence"/>
</dbReference>
<evidence type="ECO:0000256" key="5">
    <source>
        <dbReference type="ARBA" id="ARBA00022764"/>
    </source>
</evidence>
<accession>A0A1X1EKW2</accession>
<organism evidence="10 11">
    <name type="scientific">Pantoea cypripedii</name>
    <name type="common">Pectobacterium cypripedii</name>
    <name type="synonym">Erwinia cypripedii</name>
    <dbReference type="NCBI Taxonomy" id="55209"/>
    <lineage>
        <taxon>Bacteria</taxon>
        <taxon>Pseudomonadati</taxon>
        <taxon>Pseudomonadota</taxon>
        <taxon>Gammaproteobacteria</taxon>
        <taxon>Enterobacterales</taxon>
        <taxon>Erwiniaceae</taxon>
        <taxon>Pantoea</taxon>
    </lineage>
</organism>
<comment type="similarity">
    <text evidence="2">Belongs to the prokaryotic molybdopterin-containing oxidoreductase family.</text>
</comment>
<dbReference type="GO" id="GO:0043546">
    <property type="term" value="F:molybdopterin cofactor binding"/>
    <property type="evidence" value="ECO:0007669"/>
    <property type="project" value="InterPro"/>
</dbReference>
<protein>
    <submittedName>
        <fullName evidence="10">Biotin transporter BioY</fullName>
    </submittedName>
</protein>
<name>A0A1X1EKW2_PANCY</name>
<dbReference type="GO" id="GO:0030288">
    <property type="term" value="C:outer membrane-bounded periplasmic space"/>
    <property type="evidence" value="ECO:0007669"/>
    <property type="project" value="TreeGrafter"/>
</dbReference>
<dbReference type="InterPro" id="IPR006657">
    <property type="entry name" value="MoPterin_dinucl-bd_dom"/>
</dbReference>
<evidence type="ECO:0000256" key="4">
    <source>
        <dbReference type="ARBA" id="ARBA00022723"/>
    </source>
</evidence>
<evidence type="ECO:0000259" key="7">
    <source>
        <dbReference type="Pfam" id="PF00384"/>
    </source>
</evidence>
<gene>
    <name evidence="10" type="ORF">HA50_23590</name>
</gene>
<dbReference type="InterPro" id="IPR050612">
    <property type="entry name" value="Prok_Mopterin_Oxidored"/>
</dbReference>
<comment type="caution">
    <text evidence="10">The sequence shown here is derived from an EMBL/GenBank/DDBJ whole genome shotgun (WGS) entry which is preliminary data.</text>
</comment>
<keyword evidence="3" id="KW-0500">Molybdenum</keyword>
<evidence type="ECO:0000259" key="9">
    <source>
        <dbReference type="Pfam" id="PF18364"/>
    </source>
</evidence>
<feature type="domain" description="Molybdopterin oxidoreductase N-terminal" evidence="9">
    <location>
        <begin position="11"/>
        <end position="50"/>
    </location>
</feature>